<dbReference type="Proteomes" id="UP000299102">
    <property type="component" value="Unassembled WGS sequence"/>
</dbReference>
<reference evidence="1 2" key="1">
    <citation type="journal article" date="2019" name="Commun. Biol.">
        <title>The bagworm genome reveals a unique fibroin gene that provides high tensile strength.</title>
        <authorList>
            <person name="Kono N."/>
            <person name="Nakamura H."/>
            <person name="Ohtoshi R."/>
            <person name="Tomita M."/>
            <person name="Numata K."/>
            <person name="Arakawa K."/>
        </authorList>
    </citation>
    <scope>NUCLEOTIDE SEQUENCE [LARGE SCALE GENOMIC DNA]</scope>
</reference>
<protein>
    <submittedName>
        <fullName evidence="1">Uncharacterized protein</fullName>
    </submittedName>
</protein>
<gene>
    <name evidence="1" type="ORF">EVAR_13816_1</name>
</gene>
<proteinExistence type="predicted"/>
<accession>A0A4C1U1E1</accession>
<dbReference type="EMBL" id="BGZK01000114">
    <property type="protein sequence ID" value="GBP20048.1"/>
    <property type="molecule type" value="Genomic_DNA"/>
</dbReference>
<organism evidence="1 2">
    <name type="scientific">Eumeta variegata</name>
    <name type="common">Bagworm moth</name>
    <name type="synonym">Eumeta japonica</name>
    <dbReference type="NCBI Taxonomy" id="151549"/>
    <lineage>
        <taxon>Eukaryota</taxon>
        <taxon>Metazoa</taxon>
        <taxon>Ecdysozoa</taxon>
        <taxon>Arthropoda</taxon>
        <taxon>Hexapoda</taxon>
        <taxon>Insecta</taxon>
        <taxon>Pterygota</taxon>
        <taxon>Neoptera</taxon>
        <taxon>Endopterygota</taxon>
        <taxon>Lepidoptera</taxon>
        <taxon>Glossata</taxon>
        <taxon>Ditrysia</taxon>
        <taxon>Tineoidea</taxon>
        <taxon>Psychidae</taxon>
        <taxon>Oiketicinae</taxon>
        <taxon>Eumeta</taxon>
    </lineage>
</organism>
<evidence type="ECO:0000313" key="1">
    <source>
        <dbReference type="EMBL" id="GBP20048.1"/>
    </source>
</evidence>
<evidence type="ECO:0000313" key="2">
    <source>
        <dbReference type="Proteomes" id="UP000299102"/>
    </source>
</evidence>
<comment type="caution">
    <text evidence="1">The sequence shown here is derived from an EMBL/GenBank/DDBJ whole genome shotgun (WGS) entry which is preliminary data.</text>
</comment>
<dbReference type="AlphaFoldDB" id="A0A4C1U1E1"/>
<name>A0A4C1U1E1_EUMVA</name>
<sequence length="158" mass="18030">MSRLSPSPTRPVTAGVTDYNPPLHPLYICKYNARSLLSHERLLESKQTMYINKQDTYDITGLVKIRRTGGRVVSRRYISSADEGPPMYAPPSDQNDWPEVGRYRAAAVDVLLDWRLDWYYRVGGSESAIWAMITAKVERMSPMQYKTPTKNTAQPIMS</sequence>
<keyword evidence="2" id="KW-1185">Reference proteome</keyword>